<accession>A0A7S0I9Q7</accession>
<gene>
    <name evidence="5" type="ORF">MCOM1403_LOCUS2582</name>
</gene>
<evidence type="ECO:0000256" key="3">
    <source>
        <dbReference type="SAM" id="MobiDB-lite"/>
    </source>
</evidence>
<dbReference type="Pfam" id="PF00415">
    <property type="entry name" value="RCC1"/>
    <property type="match status" value="2"/>
</dbReference>
<feature type="repeat" description="RCC1" evidence="2">
    <location>
        <begin position="492"/>
        <end position="543"/>
    </location>
</feature>
<dbReference type="InterPro" id="IPR036047">
    <property type="entry name" value="F-box-like_dom_sf"/>
</dbReference>
<dbReference type="InterPro" id="IPR051210">
    <property type="entry name" value="Ub_ligase/GEF_domain"/>
</dbReference>
<sequence length="933" mass="100094">MPATRSSVGGHVRAKGSQVDVEKSQGTFMTPTRTPIMAKPKYDDAVCVDTADSVMGYFYHPDIHEAPLSPHWKRKVDEWSVVQVSRDCSTVKSKRRRVVEECAPPDDHLGDLGALPAELVDVILHKCGSRELGVLNCVSRHFRESYLTERIAKERCNAHSILDKVLLEDQYHTPIGKLGASDPKRKAPNYARLLDFIERSDTATRMSACLSLGAFHTAVLGVAEAVPGLPPARRVSPKRTDARSFCNRRDIADVPPFQMDAAATQYRWGDAASLGLLGDANGQAAGATTSSLSEDEDSRPATEPVHTALAERRDEFGVGVAANTETVCEFNPSDPDAFKPAPPACDGKDDAREADNHELITPAAAAAAREKSGAAQPRGRTMYTFGRGFHGQLGQGGYDDAAAPAAVTFGTEACIADATAIESVSCGASHCAALDPDGALMTWGLASSGELGHGGWTPIEVDIPRRVNSMSGVKVRQIATGANHTVVVSEGGGLWTCGRGRHGQLGHGHFNDAGPLQRLEALRGMNVTRAVAGGSHTVCLTDCGSVWSWGACRYGQLGLGDVAFATAAGWESGVPWPCLVEHLNDLDEPVTSLAAGGHHTLFVTAGGQLWSCGRGKHGALGIGVKGTHSCYYYYEEDQRGAVRGPNDELIPRLVPVHHKPEPENPPPNANEVPRERNTIKRAFKRFEKTRKRTADASNEDVLFAPTPARKGGGRRLSVLGAAWEQQRDSAKAKNREAIRALYDDAKKKNAEEDWEGRTPKNGVWIKVPCACGDRCKVVRAAAGGNHSAVLTSCGAVMTTGSNSYGQLGHGDAKRRYAFTRVESLRGSRLVTVDCGEDHTAAVGDAGRLYLWGRGDWGQLGSGDGRSHWSPAPVNGVSVAPPVAREHFRAYDRACDVDENERVRREKEAAEREMGGPNQHFSNSDAAAAVYQPA</sequence>
<feature type="domain" description="RCC1-like" evidence="4">
    <location>
        <begin position="368"/>
        <end position="628"/>
    </location>
</feature>
<feature type="repeat" description="RCC1" evidence="2">
    <location>
        <begin position="380"/>
        <end position="437"/>
    </location>
</feature>
<feature type="repeat" description="RCC1" evidence="2">
    <location>
        <begin position="794"/>
        <end position="845"/>
    </location>
</feature>
<feature type="compositionally biased region" description="Basic and acidic residues" evidence="3">
    <location>
        <begin position="900"/>
        <end position="913"/>
    </location>
</feature>
<evidence type="ECO:0000256" key="2">
    <source>
        <dbReference type="PROSITE-ProRule" id="PRU00235"/>
    </source>
</evidence>
<dbReference type="SUPFAM" id="SSF50985">
    <property type="entry name" value="RCC1/BLIP-II"/>
    <property type="match status" value="2"/>
</dbReference>
<dbReference type="PROSITE" id="PS00626">
    <property type="entry name" value="RCC1_2"/>
    <property type="match status" value="3"/>
</dbReference>
<feature type="repeat" description="RCC1" evidence="2">
    <location>
        <begin position="438"/>
        <end position="491"/>
    </location>
</feature>
<evidence type="ECO:0000259" key="4">
    <source>
        <dbReference type="Pfam" id="PF25390"/>
    </source>
</evidence>
<keyword evidence="1" id="KW-0677">Repeat</keyword>
<organism evidence="5">
    <name type="scientific">Micromonas pusilla</name>
    <name type="common">Picoplanktonic green alga</name>
    <name type="synonym">Chromulina pusilla</name>
    <dbReference type="NCBI Taxonomy" id="38833"/>
    <lineage>
        <taxon>Eukaryota</taxon>
        <taxon>Viridiplantae</taxon>
        <taxon>Chlorophyta</taxon>
        <taxon>Mamiellophyceae</taxon>
        <taxon>Mamiellales</taxon>
        <taxon>Mamiellaceae</taxon>
        <taxon>Micromonas</taxon>
    </lineage>
</organism>
<protein>
    <recommendedName>
        <fullName evidence="4">RCC1-like domain-containing protein</fullName>
    </recommendedName>
</protein>
<feature type="repeat" description="RCC1" evidence="2">
    <location>
        <begin position="544"/>
        <end position="606"/>
    </location>
</feature>
<dbReference type="SUPFAM" id="SSF81383">
    <property type="entry name" value="F-box domain"/>
    <property type="match status" value="1"/>
</dbReference>
<dbReference type="InterPro" id="IPR058923">
    <property type="entry name" value="RCC1-like_dom"/>
</dbReference>
<feature type="repeat" description="RCC1" evidence="2">
    <location>
        <begin position="846"/>
        <end position="893"/>
    </location>
</feature>
<dbReference type="InterPro" id="IPR009091">
    <property type="entry name" value="RCC1/BLIP-II"/>
</dbReference>
<dbReference type="PROSITE" id="PS50012">
    <property type="entry name" value="RCC1_3"/>
    <property type="match status" value="6"/>
</dbReference>
<dbReference type="Pfam" id="PF25390">
    <property type="entry name" value="WD40_RLD"/>
    <property type="match status" value="1"/>
</dbReference>
<dbReference type="PANTHER" id="PTHR22870:SF466">
    <property type="entry name" value="ANKYRIN REPEAT-CONTAINING PROTEIN"/>
    <property type="match status" value="1"/>
</dbReference>
<feature type="region of interest" description="Disordered" evidence="3">
    <location>
        <begin position="656"/>
        <end position="675"/>
    </location>
</feature>
<dbReference type="PRINTS" id="PR00633">
    <property type="entry name" value="RCCNDNSATION"/>
</dbReference>
<dbReference type="Gene3D" id="2.130.10.30">
    <property type="entry name" value="Regulator of chromosome condensation 1/beta-lactamase-inhibitor protein II"/>
    <property type="match status" value="3"/>
</dbReference>
<dbReference type="EMBL" id="HBEQ01003348">
    <property type="protein sequence ID" value="CAD8515157.1"/>
    <property type="molecule type" value="Transcribed_RNA"/>
</dbReference>
<evidence type="ECO:0000313" key="5">
    <source>
        <dbReference type="EMBL" id="CAD8515157.1"/>
    </source>
</evidence>
<dbReference type="AlphaFoldDB" id="A0A7S0I9Q7"/>
<feature type="region of interest" description="Disordered" evidence="3">
    <location>
        <begin position="283"/>
        <end position="305"/>
    </location>
</feature>
<evidence type="ECO:0000256" key="1">
    <source>
        <dbReference type="ARBA" id="ARBA00022737"/>
    </source>
</evidence>
<feature type="region of interest" description="Disordered" evidence="3">
    <location>
        <begin position="1"/>
        <end position="23"/>
    </location>
</feature>
<proteinExistence type="predicted"/>
<name>A0A7S0I9Q7_MICPS</name>
<dbReference type="PANTHER" id="PTHR22870">
    <property type="entry name" value="REGULATOR OF CHROMOSOME CONDENSATION"/>
    <property type="match status" value="1"/>
</dbReference>
<feature type="region of interest" description="Disordered" evidence="3">
    <location>
        <begin position="900"/>
        <end position="933"/>
    </location>
</feature>
<reference evidence="5" key="1">
    <citation type="submission" date="2021-01" db="EMBL/GenBank/DDBJ databases">
        <authorList>
            <person name="Corre E."/>
            <person name="Pelletier E."/>
            <person name="Niang G."/>
            <person name="Scheremetjew M."/>
            <person name="Finn R."/>
            <person name="Kale V."/>
            <person name="Holt S."/>
            <person name="Cochrane G."/>
            <person name="Meng A."/>
            <person name="Brown T."/>
            <person name="Cohen L."/>
        </authorList>
    </citation>
    <scope>NUCLEOTIDE SEQUENCE</scope>
    <source>
        <strain evidence="5">CCMP1723</strain>
    </source>
</reference>
<dbReference type="InterPro" id="IPR000408">
    <property type="entry name" value="Reg_chr_condens"/>
</dbReference>